<dbReference type="InterPro" id="IPR021714">
    <property type="entry name" value="URB1_N"/>
</dbReference>
<dbReference type="EMBL" id="JAXIOK010000016">
    <property type="protein sequence ID" value="KAK4753321.1"/>
    <property type="molecule type" value="Genomic_DNA"/>
</dbReference>
<evidence type="ECO:0000313" key="3">
    <source>
        <dbReference type="EMBL" id="KAK4753321.1"/>
    </source>
</evidence>
<dbReference type="InterPro" id="IPR039844">
    <property type="entry name" value="URB1"/>
</dbReference>
<keyword evidence="4" id="KW-1185">Reference proteome</keyword>
<dbReference type="GO" id="GO:0000466">
    <property type="term" value="P:maturation of 5.8S rRNA from tricistronic rRNA transcript (SSU-rRNA, 5.8S rRNA, LSU-rRNA)"/>
    <property type="evidence" value="ECO:0007669"/>
    <property type="project" value="TreeGrafter"/>
</dbReference>
<dbReference type="PANTHER" id="PTHR13500">
    <property type="entry name" value="NUCLEOLAR PRERIBOSOMAL-ASSOCIATED PROTEIN 1"/>
    <property type="match status" value="1"/>
</dbReference>
<dbReference type="PANTHER" id="PTHR13500:SF0">
    <property type="entry name" value="NUCLEOLAR PRE-RIBOSOMAL-ASSOCIATED PROTEIN 1"/>
    <property type="match status" value="1"/>
</dbReference>
<proteinExistence type="predicted"/>
<comment type="caution">
    <text evidence="3">The sequence shown here is derived from an EMBL/GenBank/DDBJ whole genome shotgun (WGS) entry which is preliminary data.</text>
</comment>
<evidence type="ECO:0008006" key="5">
    <source>
        <dbReference type="Google" id="ProtNLM"/>
    </source>
</evidence>
<protein>
    <recommendedName>
        <fullName evidence="5">Nucleolar pre-ribosomal-associated protein 1</fullName>
    </recommendedName>
</protein>
<name>A0AAN7JSJ6_9MYRT</name>
<dbReference type="Proteomes" id="UP001345219">
    <property type="component" value="Chromosome 16"/>
</dbReference>
<evidence type="ECO:0000313" key="4">
    <source>
        <dbReference type="Proteomes" id="UP001345219"/>
    </source>
</evidence>
<reference evidence="3 4" key="1">
    <citation type="journal article" date="2023" name="Hortic Res">
        <title>Pangenome of water caltrop reveals structural variations and asymmetric subgenome divergence after allopolyploidization.</title>
        <authorList>
            <person name="Zhang X."/>
            <person name="Chen Y."/>
            <person name="Wang L."/>
            <person name="Yuan Y."/>
            <person name="Fang M."/>
            <person name="Shi L."/>
            <person name="Lu R."/>
            <person name="Comes H.P."/>
            <person name="Ma Y."/>
            <person name="Chen Y."/>
            <person name="Huang G."/>
            <person name="Zhou Y."/>
            <person name="Zheng Z."/>
            <person name="Qiu Y."/>
        </authorList>
    </citation>
    <scope>NUCLEOTIDE SEQUENCE [LARGE SCALE GENOMIC DNA]</scope>
    <source>
        <tissue evidence="3">Roots</tissue>
    </source>
</reference>
<dbReference type="Pfam" id="PF16201">
    <property type="entry name" value="NopRA1"/>
    <property type="match status" value="1"/>
</dbReference>
<dbReference type="GO" id="GO:0000463">
    <property type="term" value="P:maturation of LSU-rRNA from tricistronic rRNA transcript (SSU-rRNA, 5.8S rRNA, LSU-rRNA)"/>
    <property type="evidence" value="ECO:0007669"/>
    <property type="project" value="TreeGrafter"/>
</dbReference>
<evidence type="ECO:0000259" key="2">
    <source>
        <dbReference type="Pfam" id="PF16201"/>
    </source>
</evidence>
<dbReference type="Pfam" id="PF11707">
    <property type="entry name" value="Npa1"/>
    <property type="match status" value="1"/>
</dbReference>
<accession>A0AAN7JSJ6</accession>
<feature type="domain" description="URB1 C-terminal" evidence="2">
    <location>
        <begin position="1969"/>
        <end position="2159"/>
    </location>
</feature>
<dbReference type="GO" id="GO:0005730">
    <property type="term" value="C:nucleolus"/>
    <property type="evidence" value="ECO:0007669"/>
    <property type="project" value="TreeGrafter"/>
</dbReference>
<sequence>MGEEEVPDSFLSASLEAKLQELLHYITSTEIKLCADSTKEFVKLLRGSRGGELLRTYLRTSPKCLELLDAWKLRQGKPGISYVLSLISALLSHPDGRYGEGGEKMIAQCRALDNFARSVVDEKLEDVYKELNSKDAKRQKAALRLMASVVRRSSELASEVAKKFDFSLPSFRMLGNFRKKKKKKIDDKRKHSMRKPFVGFAMSFLEMGRPGLLRWILQQRDMYSGVLRLLGDDDDETLTFVLSTLRDRVLTEGSMVPPGLRSVLFGSVTLEQLISITEQEGGGLASELAQSILIMVCTHPSNGLMPHLKRSTNPLKGNPKRLLGLMKKLRAAEIGYHRDLLLAIVRGKPAFGSAYLQGFPYNIEDHASSNWSSVISLAADVVSAVGMDCPFGFLDSTSCDPPAFDGTDVQDVIGSVCPRSFTRSFINKGLLHSDMFVKNATLRLLLEELRLLDSFMCYMDLKSRNMRSWESLKREIQNEVRTLVPDPQVLLSLLSSLSSILKSDQFNVKRKADSDLSDSKVQGSCSGKKRKTSDLEVDADIIIGGIAYDTDISLADENGQVTNSKEDFNEAQNLSSSYAEIWGSDFSLNPVSTTRDTEIYFYTKVFEALQIYLRAMPTMLEGSFEVFINLLSSSPELPMNLLSSVLSLLLEYVRWSPGGAIPLRIPPLMYKHLRIFINLSLFSPLSTIRTQAYHLSVTAMLSTGAFDRNPHEVDAWFLFLPNYNGNEVQGFKVLKEFSSVFISFLCDAISTVGNNLFTFWDIIKCNASKLQEFNDYALHFSPLAICVLQKCLRVIKSKSDSFSLPEKTMISFYVSSTLKYLLQTQVDASLLSAAVVSLMSNTIGNSLFEDDDSGDFLCEWRPLKSLLFFARSTLNCESYHYFVPDEDNIPADSSFSNTLSQTEELLRVSNAAEISAIFRAFCSSLLCGSPSLMLENFPLIMTLSKDLYGAYGLVLSPIFFVNESLLARLSKFWSVSFSADPERVVPKIICKGRKDEAAKKKDDSDGSESIAAIFSQFLEEMPFHVLFPALMCFNEHLLMESLGMELFFLGKLCESTVEHLVSYLHLVLFWVHQIQLSNCHIPSAQVNRLYESCIGFLKCILAKLSASKDFLRSPQLMQEVAECIFHHPAVTHFLSTSSLCSKTLTKQCTTDILEALSTLSKQSPQEINHAIVIVETVFCYSWSLINSQNSETEIDETSLQYFTRAFNSLIQRLLLELRTGLESCIDMKKAVTFLPVYQALLALVPLASPFQVLALVRWIFNRINKVDVSISEEHRKLLLFISCHLTSCAYETVDNYLQQPITKRAQFDMFWKSGEQNCDSNIIREVYNELLKQTRLSEVDFADLPLLKAFGAVYRQKSVQHLNLHPLSFVFLRAVLDTPLEMISHCIDKVNVARARILFLIGELNPLHLSIFGHTLSNILHNEGNSSKEIQTSLSTEDLLMLLPTSVSFLKSIVPRYGKQCYSRFGNIPQVYFTILYDGFSHWKTFASRNMLIEECADILLSSMEEVLKFAECSFLGQAVHMVQYHFLLNGEALKLKKCLKLFNKMLPHSSSHNDLLDCDVRGLDSCSNEDLLTTVSRVSAKISLCSILLFPEIRISDEVAYDDLISARTRFIHLLVDSWKQIVKKFPSRNFTNSKAAKCLPLYHYLEVFILQNIEILTTKMHDDLIQLKSISFLEELIRSSLLYRFEDSKTLKTLRSILTSLRDGQFYSLPYLQLLLAHSQFPMTLHSISNTSENLQLGAFLKPMSSILRSLRIPFTNNENDRIPDHCIKKLEVVRLLRTLLNMKGCDHGFSFSKEGGVNAQELLMLLLSSYDATLSDIDLEIYSLMQEIEYSCGGSANFMETDFLWGSSSLRIRKERALEKEESAAVVSDAGAIGQLRRGQVRDNLPIDPKLCAATVLHFPYGRMVVNGPMPLNTFDTNETDNMPEINMLGTESIRRYDPVFLMRFSLHMLSVGFIEPVEFASLGLLAVAFCSLSSPDDGMRKLAYEALARFKKALEQCKKRKDVICLRILLNYVQNGIEEPWQRLPSVITLFVAEASFVLLDPSHEHYVALNKLLTGASKINLKCVPLFPNFLWSAAVNFKSERLWILRLIYGSMNADEDAPIFMRNSVFENLLSFYSSPVSDNESKELILQIIKKSVKLPKIARYLSERCGLFSWLSSVLSFITNGHARDDKDFYSRQLMTVLEVINVLTLSRNVTEWLQKYALEQLSEFSSHLLKFLYGSVKFTSEGNSLVDLILQIIISTLKISQKRKIYQPHFTLATDGLYHVYEIVNIYGAPRSHPTSEYGLKVMLMSTPSPIFNMEEEKLSRFITWAISVAVQSDNRQLLQSTSAHSHVGFFLEEEMTEEPLMSKLLRWITASVILGCLSARSCMHDMVPTGSSMKTLEELLEYIKGIHGRGNNKASPSCQGFIINSMLYLQQLLGINCRVLPSVTSALCVLLPDITESTGSSVVTRIRCPPEANPSWRWSFYQPWKDLTLEQTQVEEMDEYHACQTLMVALSNSQQRKLPCSQFLSPPDIEKSGVFSWERSLVMDHIKGEVFQL</sequence>
<dbReference type="InterPro" id="IPR032436">
    <property type="entry name" value="URB1_C"/>
</dbReference>
<feature type="domain" description="URB1 N-terminal" evidence="1">
    <location>
        <begin position="64"/>
        <end position="372"/>
    </location>
</feature>
<organism evidence="3 4">
    <name type="scientific">Trapa incisa</name>
    <dbReference type="NCBI Taxonomy" id="236973"/>
    <lineage>
        <taxon>Eukaryota</taxon>
        <taxon>Viridiplantae</taxon>
        <taxon>Streptophyta</taxon>
        <taxon>Embryophyta</taxon>
        <taxon>Tracheophyta</taxon>
        <taxon>Spermatophyta</taxon>
        <taxon>Magnoliopsida</taxon>
        <taxon>eudicotyledons</taxon>
        <taxon>Gunneridae</taxon>
        <taxon>Pentapetalae</taxon>
        <taxon>rosids</taxon>
        <taxon>malvids</taxon>
        <taxon>Myrtales</taxon>
        <taxon>Lythraceae</taxon>
        <taxon>Trapa</taxon>
    </lineage>
</organism>
<gene>
    <name evidence="3" type="ORF">SAY87_022119</name>
</gene>
<evidence type="ECO:0000259" key="1">
    <source>
        <dbReference type="Pfam" id="PF11707"/>
    </source>
</evidence>